<gene>
    <name evidence="7" type="ORF">AUP42_13975</name>
</gene>
<dbReference type="Proteomes" id="UP000076335">
    <property type="component" value="Unassembled WGS sequence"/>
</dbReference>
<dbReference type="SUPFAM" id="SSF53790">
    <property type="entry name" value="Tetrapyrrole methylase"/>
    <property type="match status" value="1"/>
</dbReference>
<evidence type="ECO:0000313" key="8">
    <source>
        <dbReference type="Proteomes" id="UP000076335"/>
    </source>
</evidence>
<dbReference type="GO" id="GO:0008276">
    <property type="term" value="F:protein methyltransferase activity"/>
    <property type="evidence" value="ECO:0007669"/>
    <property type="project" value="InterPro"/>
</dbReference>
<accession>A0A154L7X9</accession>
<dbReference type="InterPro" id="IPR012818">
    <property type="entry name" value="CbiE"/>
</dbReference>
<dbReference type="SUPFAM" id="SSF53335">
    <property type="entry name" value="S-adenosyl-L-methionine-dependent methyltransferases"/>
    <property type="match status" value="1"/>
</dbReference>
<dbReference type="EMBL" id="LPVY01000005">
    <property type="protein sequence ID" value="KZB66655.1"/>
    <property type="molecule type" value="Genomic_DNA"/>
</dbReference>
<feature type="domain" description="Tetrapyrrole methylase" evidence="6">
    <location>
        <begin position="10"/>
        <end position="196"/>
    </location>
</feature>
<evidence type="ECO:0000256" key="1">
    <source>
        <dbReference type="ARBA" id="ARBA00004953"/>
    </source>
</evidence>
<keyword evidence="2" id="KW-0169">Cobalamin biosynthesis</keyword>
<dbReference type="PANTHER" id="PTHR43182">
    <property type="entry name" value="COBALT-PRECORRIN-6B C(15)-METHYLTRANSFERASE (DECARBOXYLATING)"/>
    <property type="match status" value="1"/>
</dbReference>
<dbReference type="CDD" id="cd11644">
    <property type="entry name" value="Precorrin-6Y-MT"/>
    <property type="match status" value="1"/>
</dbReference>
<dbReference type="Gene3D" id="3.30.950.10">
    <property type="entry name" value="Methyltransferase, Cobalt-precorrin-4 Transmethylase, Domain 2"/>
    <property type="match status" value="1"/>
</dbReference>
<dbReference type="GO" id="GO:0009236">
    <property type="term" value="P:cobalamin biosynthetic process"/>
    <property type="evidence" value="ECO:0007669"/>
    <property type="project" value="UniProtKB-UniPathway"/>
</dbReference>
<comment type="caution">
    <text evidence="7">The sequence shown here is derived from an EMBL/GenBank/DDBJ whole genome shotgun (WGS) entry which is preliminary data.</text>
</comment>
<evidence type="ECO:0000313" key="7">
    <source>
        <dbReference type="EMBL" id="KZB66655.1"/>
    </source>
</evidence>
<dbReference type="OrthoDB" id="9787825at2"/>
<dbReference type="InterPro" id="IPR035996">
    <property type="entry name" value="4pyrrol_Methylase_sf"/>
</dbReference>
<dbReference type="InterPro" id="IPR050714">
    <property type="entry name" value="Cobalamin_biosynth_MTase"/>
</dbReference>
<dbReference type="Gene3D" id="3.40.1010.10">
    <property type="entry name" value="Cobalt-precorrin-4 Transmethylase, Domain 1"/>
    <property type="match status" value="1"/>
</dbReference>
<reference evidence="7 8" key="1">
    <citation type="submission" date="2015-12" db="EMBL/GenBank/DDBJ databases">
        <title>Genome sequence of Thalassospira lucentensis MCCC 1A02072.</title>
        <authorList>
            <person name="Lu L."/>
            <person name="Lai Q."/>
            <person name="Shao Z."/>
            <person name="Qian P."/>
        </authorList>
    </citation>
    <scope>NUCLEOTIDE SEQUENCE [LARGE SCALE GENOMIC DNA]</scope>
    <source>
        <strain evidence="7 8">MCCC 1A02072</strain>
    </source>
</reference>
<dbReference type="InterPro" id="IPR029063">
    <property type="entry name" value="SAM-dependent_MTases_sf"/>
</dbReference>
<proteinExistence type="predicted"/>
<dbReference type="InterPro" id="IPR006365">
    <property type="entry name" value="Cbl_synth_CobL"/>
</dbReference>
<evidence type="ECO:0000256" key="4">
    <source>
        <dbReference type="ARBA" id="ARBA00022679"/>
    </source>
</evidence>
<evidence type="ECO:0000259" key="6">
    <source>
        <dbReference type="Pfam" id="PF00590"/>
    </source>
</evidence>
<dbReference type="CDD" id="cd02440">
    <property type="entry name" value="AdoMet_MTases"/>
    <property type="match status" value="1"/>
</dbReference>
<dbReference type="InterPro" id="IPR014776">
    <property type="entry name" value="4pyrrole_Mease_sub2"/>
</dbReference>
<name>A0A154L7X9_9PROT</name>
<keyword evidence="4 7" id="KW-0808">Transferase</keyword>
<comment type="pathway">
    <text evidence="1">Cofactor biosynthesis; adenosylcobalamin biosynthesis.</text>
</comment>
<dbReference type="Pfam" id="PF00590">
    <property type="entry name" value="TP_methylase"/>
    <property type="match status" value="1"/>
</dbReference>
<protein>
    <submittedName>
        <fullName evidence="7">Precorrin-6Y C5,15-methyltransferase</fullName>
    </submittedName>
</protein>
<dbReference type="InterPro" id="IPR014008">
    <property type="entry name" value="Cbl_synth_MTase_CbiT"/>
</dbReference>
<dbReference type="InterPro" id="IPR000878">
    <property type="entry name" value="4pyrrol_Mease"/>
</dbReference>
<sequence>MNEQSPLNGKITVIGIGEDGYDGLSTIARQILETASVIFGGKRHIAMLPGSNIAIQNSWITPFEANMPLIEDCLDQNPVILASGDPMLFGVGNTLVNYFGSKSITVIPHPSSISLAAARMGWALAECDVITLHGREPEILRSRLCPRGKLIALSADGSTPALVAVMLCEAGYDQSQMTICERLGGTQERITTQTAQTWQSTATSMPDVKPVDPLNLIMIDLVAGPKSRVLGNGAGLPDDAFIHDGMITKSEIRAQTLASLAPWRDAMLWDLGAGCGSISIEWMRAGGQAIAIERDAKRCDLIGKNAIRLGTPDLVIRQKAIENAIAFADQLPTPDAIFVGGGITTPGLMDRCWDILPMHGRLVANTVTLEGEEELLRFYNKKGGTLSRLSVSRLVPRGSFRGWSNLAPVTHYVGVKV</sequence>
<dbReference type="NCBIfam" id="TIGR02467">
    <property type="entry name" value="CbiE"/>
    <property type="match status" value="1"/>
</dbReference>
<evidence type="ECO:0000256" key="3">
    <source>
        <dbReference type="ARBA" id="ARBA00022603"/>
    </source>
</evidence>
<dbReference type="AlphaFoldDB" id="A0A154L7X9"/>
<evidence type="ECO:0000256" key="5">
    <source>
        <dbReference type="ARBA" id="ARBA00022691"/>
    </source>
</evidence>
<dbReference type="UniPathway" id="UPA00148"/>
<dbReference type="Gene3D" id="3.40.50.150">
    <property type="entry name" value="Vaccinia Virus protein VP39"/>
    <property type="match status" value="1"/>
</dbReference>
<evidence type="ECO:0000256" key="2">
    <source>
        <dbReference type="ARBA" id="ARBA00022573"/>
    </source>
</evidence>
<dbReference type="PIRSF" id="PIRSF036428">
    <property type="entry name" value="CobL"/>
    <property type="match status" value="1"/>
</dbReference>
<organism evidence="7 8">
    <name type="scientific">Thalassospira lucentensis</name>
    <dbReference type="NCBI Taxonomy" id="168935"/>
    <lineage>
        <taxon>Bacteria</taxon>
        <taxon>Pseudomonadati</taxon>
        <taxon>Pseudomonadota</taxon>
        <taxon>Alphaproteobacteria</taxon>
        <taxon>Rhodospirillales</taxon>
        <taxon>Thalassospiraceae</taxon>
        <taxon>Thalassospira</taxon>
    </lineage>
</organism>
<keyword evidence="5" id="KW-0949">S-adenosyl-L-methionine</keyword>
<dbReference type="RefSeq" id="WP_062949838.1">
    <property type="nucleotide sequence ID" value="NZ_LPVY01000005.1"/>
</dbReference>
<dbReference type="InterPro" id="IPR014777">
    <property type="entry name" value="4pyrrole_Mease_sub1"/>
</dbReference>
<dbReference type="GO" id="GO:0032259">
    <property type="term" value="P:methylation"/>
    <property type="evidence" value="ECO:0007669"/>
    <property type="project" value="UniProtKB-KW"/>
</dbReference>
<dbReference type="NCBIfam" id="TIGR02469">
    <property type="entry name" value="CbiT"/>
    <property type="match status" value="1"/>
</dbReference>
<keyword evidence="3 7" id="KW-0489">Methyltransferase</keyword>
<dbReference type="PANTHER" id="PTHR43182:SF1">
    <property type="entry name" value="COBALT-PRECORRIN-7 C(5)-METHYLTRANSFERASE"/>
    <property type="match status" value="1"/>
</dbReference>